<reference evidence="2 3" key="1">
    <citation type="submission" date="2013-05" db="EMBL/GenBank/DDBJ databases">
        <title>Genome assembly of Chondromyces apiculatus DSM 436.</title>
        <authorList>
            <person name="Sharma G."/>
            <person name="Khatri I."/>
            <person name="Kaur C."/>
            <person name="Mayilraj S."/>
            <person name="Subramanian S."/>
        </authorList>
    </citation>
    <scope>NUCLEOTIDE SEQUENCE [LARGE SCALE GENOMIC DNA]</scope>
    <source>
        <strain evidence="2 3">DSM 436</strain>
    </source>
</reference>
<dbReference type="Proteomes" id="UP000019678">
    <property type="component" value="Unassembled WGS sequence"/>
</dbReference>
<dbReference type="PANTHER" id="PTHR43792">
    <property type="entry name" value="GNAT FAMILY, PUTATIVE (AFU_ORTHOLOGUE AFUA_3G00765)-RELATED-RELATED"/>
    <property type="match status" value="1"/>
</dbReference>
<dbReference type="GO" id="GO:0016747">
    <property type="term" value="F:acyltransferase activity, transferring groups other than amino-acyl groups"/>
    <property type="evidence" value="ECO:0007669"/>
    <property type="project" value="InterPro"/>
</dbReference>
<evidence type="ECO:0000313" key="2">
    <source>
        <dbReference type="EMBL" id="EYF06060.1"/>
    </source>
</evidence>
<dbReference type="InterPro" id="IPR000182">
    <property type="entry name" value="GNAT_dom"/>
</dbReference>
<dbReference type="InterPro" id="IPR016181">
    <property type="entry name" value="Acyl_CoA_acyltransferase"/>
</dbReference>
<dbReference type="SUPFAM" id="SSF55729">
    <property type="entry name" value="Acyl-CoA N-acyltransferases (Nat)"/>
    <property type="match status" value="1"/>
</dbReference>
<sequence length="216" mass="23805">MDQGQRQHSPDELTIDLMTRMPPLETERLLLREFTLEDLDDIHRVLDIELADATVGAGEVVPRDARAQWLTWTVLGYAQSAWLCQPPYGDRAVVLRETGEIVGAVGFVPCLAPFGQLPALRLSAAAPSPPRFTPELGLYYAISPRHQRRGYALEAACAMRDHAFRALRVARLVATTHHDNAGSKAVMRGLGMQIEENPLPEPPWLQVVGVLDAPGT</sequence>
<accession>A0A017TB84</accession>
<dbReference type="EMBL" id="ASRX01000018">
    <property type="protein sequence ID" value="EYF06060.1"/>
    <property type="molecule type" value="Genomic_DNA"/>
</dbReference>
<dbReference type="RefSeq" id="WP_231511440.1">
    <property type="nucleotide sequence ID" value="NZ_ASRX01000018.1"/>
</dbReference>
<proteinExistence type="predicted"/>
<dbReference type="PANTHER" id="PTHR43792:SF1">
    <property type="entry name" value="N-ACETYLTRANSFERASE DOMAIN-CONTAINING PROTEIN"/>
    <property type="match status" value="1"/>
</dbReference>
<dbReference type="PROSITE" id="PS51186">
    <property type="entry name" value="GNAT"/>
    <property type="match status" value="1"/>
</dbReference>
<dbReference type="eggNOG" id="COG1670">
    <property type="taxonomic scope" value="Bacteria"/>
</dbReference>
<organism evidence="2 3">
    <name type="scientific">Chondromyces apiculatus DSM 436</name>
    <dbReference type="NCBI Taxonomy" id="1192034"/>
    <lineage>
        <taxon>Bacteria</taxon>
        <taxon>Pseudomonadati</taxon>
        <taxon>Myxococcota</taxon>
        <taxon>Polyangia</taxon>
        <taxon>Polyangiales</taxon>
        <taxon>Polyangiaceae</taxon>
        <taxon>Chondromyces</taxon>
    </lineage>
</organism>
<dbReference type="InterPro" id="IPR051531">
    <property type="entry name" value="N-acetyltransferase"/>
</dbReference>
<dbReference type="STRING" id="1192034.CAP_2250"/>
<protein>
    <submittedName>
        <fullName evidence="2">Acetyltransferase, gnat family</fullName>
    </submittedName>
</protein>
<dbReference type="AlphaFoldDB" id="A0A017TB84"/>
<evidence type="ECO:0000313" key="3">
    <source>
        <dbReference type="Proteomes" id="UP000019678"/>
    </source>
</evidence>
<dbReference type="Pfam" id="PF13302">
    <property type="entry name" value="Acetyltransf_3"/>
    <property type="match status" value="1"/>
</dbReference>
<name>A0A017TB84_9BACT</name>
<dbReference type="Gene3D" id="3.40.630.30">
    <property type="match status" value="1"/>
</dbReference>
<keyword evidence="3" id="KW-1185">Reference proteome</keyword>
<evidence type="ECO:0000259" key="1">
    <source>
        <dbReference type="PROSITE" id="PS51186"/>
    </source>
</evidence>
<keyword evidence="2" id="KW-0808">Transferase</keyword>
<feature type="domain" description="N-acetyltransferase" evidence="1">
    <location>
        <begin position="29"/>
        <end position="214"/>
    </location>
</feature>
<gene>
    <name evidence="2" type="ORF">CAP_2250</name>
</gene>
<comment type="caution">
    <text evidence="2">The sequence shown here is derived from an EMBL/GenBank/DDBJ whole genome shotgun (WGS) entry which is preliminary data.</text>
</comment>